<accession>A0A8X6M3V5</accession>
<protein>
    <submittedName>
        <fullName evidence="2">Uncharacterized protein</fullName>
    </submittedName>
</protein>
<evidence type="ECO:0000313" key="2">
    <source>
        <dbReference type="EMBL" id="GFR32245.1"/>
    </source>
</evidence>
<sequence>MMFYSTLPIRCNYFAIFFSNKPLSNFSHRGCPFLREVIEQRRTLPGKVITWGRIESRFSCKSILNSIVLFIDCRMEIDIHKMRKPNVNEEMAVELVRTLYGLEVIDIKNMVSFNDQNFRIKMSSLRLLQTSSSCLLQTSSSRLLQTSSSRLLQTSSSRLLQTSSSCLLQTSSSRLLQTFLQTSFSRLLQTSSSRLRRTASFRLLRSSSSRLLRMSSPAQPQFAIHPQNKLPRTPAPKHYKDPNPKSNFSVHPLRA</sequence>
<evidence type="ECO:0000256" key="1">
    <source>
        <dbReference type="SAM" id="MobiDB-lite"/>
    </source>
</evidence>
<evidence type="ECO:0000313" key="3">
    <source>
        <dbReference type="Proteomes" id="UP000887116"/>
    </source>
</evidence>
<name>A0A8X6M3V5_TRICU</name>
<feature type="region of interest" description="Disordered" evidence="1">
    <location>
        <begin position="215"/>
        <end position="255"/>
    </location>
</feature>
<reference evidence="2" key="1">
    <citation type="submission" date="2020-07" db="EMBL/GenBank/DDBJ databases">
        <title>Multicomponent nature underlies the extraordinary mechanical properties of spider dragline silk.</title>
        <authorList>
            <person name="Kono N."/>
            <person name="Nakamura H."/>
            <person name="Mori M."/>
            <person name="Yoshida Y."/>
            <person name="Ohtoshi R."/>
            <person name="Malay A.D."/>
            <person name="Moran D.A.P."/>
            <person name="Tomita M."/>
            <person name="Numata K."/>
            <person name="Arakawa K."/>
        </authorList>
    </citation>
    <scope>NUCLEOTIDE SEQUENCE</scope>
</reference>
<gene>
    <name evidence="2" type="ORF">TNCT_364001</name>
</gene>
<dbReference type="Proteomes" id="UP000887116">
    <property type="component" value="Unassembled WGS sequence"/>
</dbReference>
<keyword evidence="3" id="KW-1185">Reference proteome</keyword>
<comment type="caution">
    <text evidence="2">The sequence shown here is derived from an EMBL/GenBank/DDBJ whole genome shotgun (WGS) entry which is preliminary data.</text>
</comment>
<organism evidence="2 3">
    <name type="scientific">Trichonephila clavata</name>
    <name type="common">Joro spider</name>
    <name type="synonym">Nephila clavata</name>
    <dbReference type="NCBI Taxonomy" id="2740835"/>
    <lineage>
        <taxon>Eukaryota</taxon>
        <taxon>Metazoa</taxon>
        <taxon>Ecdysozoa</taxon>
        <taxon>Arthropoda</taxon>
        <taxon>Chelicerata</taxon>
        <taxon>Arachnida</taxon>
        <taxon>Araneae</taxon>
        <taxon>Araneomorphae</taxon>
        <taxon>Entelegynae</taxon>
        <taxon>Araneoidea</taxon>
        <taxon>Nephilidae</taxon>
        <taxon>Trichonephila</taxon>
    </lineage>
</organism>
<proteinExistence type="predicted"/>
<dbReference type="EMBL" id="BMAO01029494">
    <property type="protein sequence ID" value="GFR32245.1"/>
    <property type="molecule type" value="Genomic_DNA"/>
</dbReference>
<dbReference type="AlphaFoldDB" id="A0A8X6M3V5"/>